<feature type="compositionally biased region" description="Gly residues" evidence="8">
    <location>
        <begin position="171"/>
        <end position="188"/>
    </location>
</feature>
<name>A0AAD5X6L3_9FUNG</name>
<evidence type="ECO:0000256" key="8">
    <source>
        <dbReference type="SAM" id="MobiDB-lite"/>
    </source>
</evidence>
<feature type="compositionally biased region" description="Low complexity" evidence="8">
    <location>
        <begin position="294"/>
        <end position="311"/>
    </location>
</feature>
<feature type="compositionally biased region" description="Basic and acidic residues" evidence="8">
    <location>
        <begin position="387"/>
        <end position="411"/>
    </location>
</feature>
<dbReference type="CDD" id="cd00067">
    <property type="entry name" value="GAL4"/>
    <property type="match status" value="1"/>
</dbReference>
<feature type="region of interest" description="Disordered" evidence="8">
    <location>
        <begin position="166"/>
        <end position="439"/>
    </location>
</feature>
<dbReference type="SUPFAM" id="SSF57701">
    <property type="entry name" value="Zn2/Cys6 DNA-binding domain"/>
    <property type="match status" value="1"/>
</dbReference>
<dbReference type="GO" id="GO:0008270">
    <property type="term" value="F:zinc ion binding"/>
    <property type="evidence" value="ECO:0007669"/>
    <property type="project" value="InterPro"/>
</dbReference>
<sequence length="967" mass="105846">MDMQLDVPQHRTRPRNNSTTSTASHSSHASDRSYTHDGHHDGHGHGDHGMHSMYADGNDDGYGMHHDGGDPNSQHNMQGRSRQYQTAMKLKSAVGGNRVWACDRCYRQKVKCDSARPSCTPCKRKNTPCTYGVRDTSAGGAGGRKGRRYDTAGYIRMLEARLREVEDMVSGSGGKNGSQGNGNQGGPSQGSPMQGPPQVMNGGFQPMGYGNHYQPPPHPAPLPYGASTLPPPLPPASSSMHSEYYGHETYRPPPPPLHMLHQPPPLPLPNHHDRPPLFPQLQQSFSPNYPPQPYQYQPPLAAHTSQSSSSSMMGPFSGAPRSPPRSDSSYDPLPPPPAPMLTTHLPPPIPSYPQHNRRSFSRSSPPPPMSYSSSSTLTATYPPPRPLDSHTPRHESRARSEERQERQERSRSKPHPASIVTALNPEPNSPRSSPPASPTTASLFSLATLTPLVHLFFTYKYSTFFLLPIHPPTFMDNLTQQSPFLLYTLAAAVVSTTGCWKEVEVLRNWCRDKGIKRGEEEERLVDVYMSKARAMIQDEIEKPTVEGAIGLGCLGTAASFMGQAKLAHSFASMSVRMATELRLNIDPDVEEVHGNLTWLQKEARRRAWWTACVLDALDTNSNVPTSPTIHTSDHPRSDRIPFVNDKQNTVKAPAPEHLWQSVTCPDGLPNIGAFVPGSDLDLAEFTGRLAKVIGEYRRWRGRNAGKEEVEDPEAEQQAVSRRTSASSGNNSRSPTPPPKSFTLTSLPPHLAQLEQHLHSIVAALPPWARCVDNYTTFADSTIVKDPPPWQLLVDHIVYHGVVVGLYLPAGIDVTTGASSADLLKSIGERLTPPSSPPGTPGSGGSQRPVLTLHPIALHHSHRIAHLLRLALSADRELRYFSAWVLQFVFYSCVVLSVAVRSSAKARVGVEGGDGGAGNAGGVESMSQEEKDSCERDLDVHLRFFDVFRGSVVGRRVRAVVEEVVGRV</sequence>
<feature type="compositionally biased region" description="Polar residues" evidence="8">
    <location>
        <begin position="717"/>
        <end position="733"/>
    </location>
</feature>
<feature type="region of interest" description="Disordered" evidence="8">
    <location>
        <begin position="827"/>
        <end position="846"/>
    </location>
</feature>
<evidence type="ECO:0000313" key="11">
    <source>
        <dbReference type="Proteomes" id="UP001212841"/>
    </source>
</evidence>
<protein>
    <recommendedName>
        <fullName evidence="9">Zn(2)-C6 fungal-type domain-containing protein</fullName>
    </recommendedName>
</protein>
<dbReference type="GO" id="GO:0000981">
    <property type="term" value="F:DNA-binding transcription factor activity, RNA polymerase II-specific"/>
    <property type="evidence" value="ECO:0007669"/>
    <property type="project" value="InterPro"/>
</dbReference>
<evidence type="ECO:0000256" key="5">
    <source>
        <dbReference type="ARBA" id="ARBA00023125"/>
    </source>
</evidence>
<evidence type="ECO:0000313" key="10">
    <source>
        <dbReference type="EMBL" id="KAJ3053518.1"/>
    </source>
</evidence>
<feature type="compositionally biased region" description="Low complexity" evidence="8">
    <location>
        <begin position="189"/>
        <end position="198"/>
    </location>
</feature>
<keyword evidence="7" id="KW-0539">Nucleus</keyword>
<feature type="compositionally biased region" description="Polar residues" evidence="8">
    <location>
        <begin position="71"/>
        <end position="86"/>
    </location>
</feature>
<dbReference type="Pfam" id="PF04082">
    <property type="entry name" value="Fungal_trans"/>
    <property type="match status" value="1"/>
</dbReference>
<feature type="domain" description="Zn(2)-C6 fungal-type" evidence="9">
    <location>
        <begin position="101"/>
        <end position="131"/>
    </location>
</feature>
<dbReference type="EMBL" id="JADGJD010000201">
    <property type="protein sequence ID" value="KAJ3053518.1"/>
    <property type="molecule type" value="Genomic_DNA"/>
</dbReference>
<dbReference type="GO" id="GO:0006351">
    <property type="term" value="P:DNA-templated transcription"/>
    <property type="evidence" value="ECO:0007669"/>
    <property type="project" value="InterPro"/>
</dbReference>
<accession>A0AAD5X6L3</accession>
<evidence type="ECO:0000256" key="4">
    <source>
        <dbReference type="ARBA" id="ARBA00023015"/>
    </source>
</evidence>
<dbReference type="AlphaFoldDB" id="A0AAD5X6L3"/>
<evidence type="ECO:0000256" key="6">
    <source>
        <dbReference type="ARBA" id="ARBA00023163"/>
    </source>
</evidence>
<evidence type="ECO:0000256" key="7">
    <source>
        <dbReference type="ARBA" id="ARBA00023242"/>
    </source>
</evidence>
<evidence type="ECO:0000256" key="2">
    <source>
        <dbReference type="ARBA" id="ARBA00022723"/>
    </source>
</evidence>
<feature type="compositionally biased region" description="Pro residues" evidence="8">
    <location>
        <begin position="251"/>
        <end position="268"/>
    </location>
</feature>
<feature type="region of interest" description="Disordered" evidence="8">
    <location>
        <begin position="704"/>
        <end position="745"/>
    </location>
</feature>
<keyword evidence="2" id="KW-0479">Metal-binding</keyword>
<dbReference type="PROSITE" id="PS50048">
    <property type="entry name" value="ZN2_CY6_FUNGAL_2"/>
    <property type="match status" value="1"/>
</dbReference>
<comment type="subcellular location">
    <subcellularLocation>
        <location evidence="1">Nucleus</location>
    </subcellularLocation>
</comment>
<keyword evidence="5" id="KW-0238">DNA-binding</keyword>
<feature type="compositionally biased region" description="Basic and acidic residues" evidence="8">
    <location>
        <begin position="28"/>
        <end position="50"/>
    </location>
</feature>
<dbReference type="CDD" id="cd12148">
    <property type="entry name" value="fungal_TF_MHR"/>
    <property type="match status" value="1"/>
</dbReference>
<dbReference type="Pfam" id="PF00172">
    <property type="entry name" value="Zn_clus"/>
    <property type="match status" value="1"/>
</dbReference>
<dbReference type="InterPro" id="IPR007219">
    <property type="entry name" value="XnlR_reg_dom"/>
</dbReference>
<dbReference type="InterPro" id="IPR036864">
    <property type="entry name" value="Zn2-C6_fun-type_DNA-bd_sf"/>
</dbReference>
<reference evidence="10" key="1">
    <citation type="submission" date="2020-05" db="EMBL/GenBank/DDBJ databases">
        <title>Phylogenomic resolution of chytrid fungi.</title>
        <authorList>
            <person name="Stajich J.E."/>
            <person name="Amses K."/>
            <person name="Simmons R."/>
            <person name="Seto K."/>
            <person name="Myers J."/>
            <person name="Bonds A."/>
            <person name="Quandt C.A."/>
            <person name="Barry K."/>
            <person name="Liu P."/>
            <person name="Grigoriev I."/>
            <person name="Longcore J.E."/>
            <person name="James T.Y."/>
        </authorList>
    </citation>
    <scope>NUCLEOTIDE SEQUENCE</scope>
    <source>
        <strain evidence="10">JEL0318</strain>
    </source>
</reference>
<dbReference type="PANTHER" id="PTHR31313">
    <property type="entry name" value="TY1 ENHANCER ACTIVATOR"/>
    <property type="match status" value="1"/>
</dbReference>
<dbReference type="InterPro" id="IPR051615">
    <property type="entry name" value="Transcr_Regulatory_Elem"/>
</dbReference>
<dbReference type="Proteomes" id="UP001212841">
    <property type="component" value="Unassembled WGS sequence"/>
</dbReference>
<evidence type="ECO:0000256" key="1">
    <source>
        <dbReference type="ARBA" id="ARBA00004123"/>
    </source>
</evidence>
<organism evidence="10 11">
    <name type="scientific">Rhizophlyctis rosea</name>
    <dbReference type="NCBI Taxonomy" id="64517"/>
    <lineage>
        <taxon>Eukaryota</taxon>
        <taxon>Fungi</taxon>
        <taxon>Fungi incertae sedis</taxon>
        <taxon>Chytridiomycota</taxon>
        <taxon>Chytridiomycota incertae sedis</taxon>
        <taxon>Chytridiomycetes</taxon>
        <taxon>Rhizophlyctidales</taxon>
        <taxon>Rhizophlyctidaceae</taxon>
        <taxon>Rhizophlyctis</taxon>
    </lineage>
</organism>
<dbReference type="GO" id="GO:0003677">
    <property type="term" value="F:DNA binding"/>
    <property type="evidence" value="ECO:0007669"/>
    <property type="project" value="UniProtKB-KW"/>
</dbReference>
<dbReference type="Gene3D" id="4.10.240.10">
    <property type="entry name" value="Zn(2)-C6 fungal-type DNA-binding domain"/>
    <property type="match status" value="1"/>
</dbReference>
<dbReference type="PANTHER" id="PTHR31313:SF81">
    <property type="entry name" value="TY1 ENHANCER ACTIVATOR"/>
    <property type="match status" value="1"/>
</dbReference>
<keyword evidence="3" id="KW-0862">Zinc</keyword>
<proteinExistence type="predicted"/>
<evidence type="ECO:0000259" key="9">
    <source>
        <dbReference type="PROSITE" id="PS50048"/>
    </source>
</evidence>
<dbReference type="SMART" id="SM00066">
    <property type="entry name" value="GAL4"/>
    <property type="match status" value="1"/>
</dbReference>
<keyword evidence="6" id="KW-0804">Transcription</keyword>
<dbReference type="InterPro" id="IPR001138">
    <property type="entry name" value="Zn2Cys6_DnaBD"/>
</dbReference>
<keyword evidence="4" id="KW-0805">Transcription regulation</keyword>
<feature type="region of interest" description="Disordered" evidence="8">
    <location>
        <begin position="1"/>
        <end position="87"/>
    </location>
</feature>
<dbReference type="GO" id="GO:0005634">
    <property type="term" value="C:nucleus"/>
    <property type="evidence" value="ECO:0007669"/>
    <property type="project" value="UniProtKB-SubCell"/>
</dbReference>
<feature type="compositionally biased region" description="Low complexity" evidence="8">
    <location>
        <begin position="15"/>
        <end position="27"/>
    </location>
</feature>
<feature type="compositionally biased region" description="Low complexity" evidence="8">
    <location>
        <begin position="370"/>
        <end position="380"/>
    </location>
</feature>
<keyword evidence="11" id="KW-1185">Reference proteome</keyword>
<gene>
    <name evidence="10" type="ORF">HK097_004112</name>
</gene>
<evidence type="ECO:0000256" key="3">
    <source>
        <dbReference type="ARBA" id="ARBA00022833"/>
    </source>
</evidence>
<feature type="compositionally biased region" description="Pro residues" evidence="8">
    <location>
        <begin position="332"/>
        <end position="351"/>
    </location>
</feature>
<comment type="caution">
    <text evidence="10">The sequence shown here is derived from an EMBL/GenBank/DDBJ whole genome shotgun (WGS) entry which is preliminary data.</text>
</comment>